<evidence type="ECO:0000313" key="3">
    <source>
        <dbReference type="Proteomes" id="UP000192342"/>
    </source>
</evidence>
<evidence type="ECO:0000256" key="1">
    <source>
        <dbReference type="SAM" id="MobiDB-lite"/>
    </source>
</evidence>
<sequence>MEARNPDLIGKLNLTPDLCDGDDCRDFGGDPAPNQRLVEAPGGFAAHNQDNGNLNYEQYDPVAASLKWTSELSAYWRDVVFRARGELTFDAINYNFENTHANTRYQPQHTARADVIEDQVGARLDLLEAFVAVPFMLAGHEFLLSVGEQRVRWGEATTIQLNSLNEINPPDQNLLYVPGVELADIFKPVGMVSLTANLNENTALELLYQYRWEALAPAAAGSFMSTSDIGGGGDYAVIAEGQFPEDPDFVGVPQGTLGLISSSSASVPILPESYGEPRDGGQYGVSLRGYLPDFYHGVEWGLYFLNYHSRLPYGSIYATDAGCWREASNLVGAIAACGLFNGSLTGIGLDAIVPPELLDLIGSDGTFSGTLGGLGKEPVPLDTLKVFLDYPEDIRMFGVSFNTTVGLWSLAGEYSYRPNLPAQVHLQDLVFAGVNPVFPRQEIVIPGVATIPTAQSAVPNFIESRYRRNSNIQPNQLIRGWEALQVGQLSLTGIRIFSSSNPIGADQIILITEAGFTHVMDMPGLHEMQFDGGGANATHAGPGADGSGSGGVPDTRRIAPTQQTRGFADDFAWGYRVLARLEYNDFIPGVPTWRPILAFFHDVDGVSIAPMQNFIEGRRQFVVGSQFEFSQSLSTTVLYQGFFGGGDLNKLDDRDHLSLSLVYTF</sequence>
<dbReference type="AlphaFoldDB" id="A0A1Y1SDU7"/>
<evidence type="ECO:0000313" key="2">
    <source>
        <dbReference type="EMBL" id="ORE87168.1"/>
    </source>
</evidence>
<gene>
    <name evidence="2" type="ORF">ATO7_09012</name>
</gene>
<comment type="caution">
    <text evidence="2">The sequence shown here is derived from an EMBL/GenBank/DDBJ whole genome shotgun (WGS) entry which is preliminary data.</text>
</comment>
<dbReference type="InterPro" id="IPR010727">
    <property type="entry name" value="DUF1302"/>
</dbReference>
<keyword evidence="3" id="KW-1185">Reference proteome</keyword>
<name>A0A1Y1SDU7_9GAMM</name>
<evidence type="ECO:0008006" key="4">
    <source>
        <dbReference type="Google" id="ProtNLM"/>
    </source>
</evidence>
<protein>
    <recommendedName>
        <fullName evidence="4">DUF1302 domain-containing protein</fullName>
    </recommendedName>
</protein>
<accession>A0A1Y1SDU7</accession>
<feature type="region of interest" description="Disordered" evidence="1">
    <location>
        <begin position="530"/>
        <end position="557"/>
    </location>
</feature>
<proteinExistence type="predicted"/>
<organism evidence="2 3">
    <name type="scientific">Oceanococcus atlanticus</name>
    <dbReference type="NCBI Taxonomy" id="1317117"/>
    <lineage>
        <taxon>Bacteria</taxon>
        <taxon>Pseudomonadati</taxon>
        <taxon>Pseudomonadota</taxon>
        <taxon>Gammaproteobacteria</taxon>
        <taxon>Chromatiales</taxon>
        <taxon>Oceanococcaceae</taxon>
        <taxon>Oceanococcus</taxon>
    </lineage>
</organism>
<dbReference type="Proteomes" id="UP000192342">
    <property type="component" value="Unassembled WGS sequence"/>
</dbReference>
<dbReference type="EMBL" id="AQQV01000002">
    <property type="protein sequence ID" value="ORE87168.1"/>
    <property type="molecule type" value="Genomic_DNA"/>
</dbReference>
<dbReference type="Pfam" id="PF06980">
    <property type="entry name" value="DUF1302"/>
    <property type="match status" value="1"/>
</dbReference>
<reference evidence="2 3" key="1">
    <citation type="submission" date="2013-04" db="EMBL/GenBank/DDBJ databases">
        <title>Oceanococcus atlanticus 22II-S10r2 Genome Sequencing.</title>
        <authorList>
            <person name="Lai Q."/>
            <person name="Li G."/>
            <person name="Shao Z."/>
        </authorList>
    </citation>
    <scope>NUCLEOTIDE SEQUENCE [LARGE SCALE GENOMIC DNA]</scope>
    <source>
        <strain evidence="2 3">22II-S10r2</strain>
    </source>
</reference>
<dbReference type="STRING" id="1317117.ATO7_09012"/>